<evidence type="ECO:0000256" key="3">
    <source>
        <dbReference type="ARBA" id="ARBA00022691"/>
    </source>
</evidence>
<dbReference type="InterPro" id="IPR002935">
    <property type="entry name" value="SAM_O-MeTrfase"/>
</dbReference>
<dbReference type="SUPFAM" id="SSF53335">
    <property type="entry name" value="S-adenosyl-L-methionine-dependent methyltransferases"/>
    <property type="match status" value="1"/>
</dbReference>
<protein>
    <submittedName>
        <fullName evidence="4">O-methyltransferase</fullName>
    </submittedName>
</protein>
<name>A0A939QE19_9MICO</name>
<dbReference type="CDD" id="cd02440">
    <property type="entry name" value="AdoMet_MTases"/>
    <property type="match status" value="1"/>
</dbReference>
<dbReference type="GO" id="GO:0008171">
    <property type="term" value="F:O-methyltransferase activity"/>
    <property type="evidence" value="ECO:0007669"/>
    <property type="project" value="InterPro"/>
</dbReference>
<keyword evidence="2" id="KW-0808">Transferase</keyword>
<sequence>MSKLERNWQFAEQYPNETEPQISARRLSLELGIEPVSRAIAAQLSSLVVLSGARAICEIGTGVGVSGLALLRHAPEAVLTSIEVEPEHLKEARAVFASAGIPASHVRFIEGNAQQVLPRLNLASYDLALLDADPEHLLEYVEYALTIVRPGGCIVVPGAFASGRVSDPAARDHRTQAVRDLLAMVSESAAIAPALSPVGDGLLILTRLSD</sequence>
<dbReference type="Gene3D" id="3.40.50.150">
    <property type="entry name" value="Vaccinia Virus protein VP39"/>
    <property type="match status" value="1"/>
</dbReference>
<dbReference type="InterPro" id="IPR050362">
    <property type="entry name" value="Cation-dep_OMT"/>
</dbReference>
<comment type="caution">
    <text evidence="4">The sequence shown here is derived from an EMBL/GenBank/DDBJ whole genome shotgun (WGS) entry which is preliminary data.</text>
</comment>
<gene>
    <name evidence="4" type="ORF">J4H85_10505</name>
</gene>
<evidence type="ECO:0000313" key="5">
    <source>
        <dbReference type="Proteomes" id="UP000668403"/>
    </source>
</evidence>
<reference evidence="4" key="1">
    <citation type="submission" date="2021-03" db="EMBL/GenBank/DDBJ databases">
        <title>Leucobacter chromiisoli sp. nov., isolated from chromium-containing soil of chemical plant.</title>
        <authorList>
            <person name="Xu Z."/>
        </authorList>
    </citation>
    <scope>NUCLEOTIDE SEQUENCE</scope>
    <source>
        <strain evidence="4">K 70/01</strain>
    </source>
</reference>
<dbReference type="PROSITE" id="PS51682">
    <property type="entry name" value="SAM_OMT_I"/>
    <property type="match status" value="1"/>
</dbReference>
<dbReference type="InterPro" id="IPR029063">
    <property type="entry name" value="SAM-dependent_MTases_sf"/>
</dbReference>
<dbReference type="Pfam" id="PF01596">
    <property type="entry name" value="Methyltransf_3"/>
    <property type="match status" value="1"/>
</dbReference>
<dbReference type="GO" id="GO:0008757">
    <property type="term" value="F:S-adenosylmethionine-dependent methyltransferase activity"/>
    <property type="evidence" value="ECO:0007669"/>
    <property type="project" value="TreeGrafter"/>
</dbReference>
<dbReference type="AlphaFoldDB" id="A0A939QE19"/>
<dbReference type="GO" id="GO:0032259">
    <property type="term" value="P:methylation"/>
    <property type="evidence" value="ECO:0007669"/>
    <property type="project" value="UniProtKB-KW"/>
</dbReference>
<keyword evidence="3" id="KW-0949">S-adenosyl-L-methionine</keyword>
<evidence type="ECO:0000256" key="2">
    <source>
        <dbReference type="ARBA" id="ARBA00022679"/>
    </source>
</evidence>
<keyword evidence="1" id="KW-0489">Methyltransferase</keyword>
<proteinExistence type="predicted"/>
<dbReference type="RefSeq" id="WP_208239384.1">
    <property type="nucleotide sequence ID" value="NZ_BAAAQU010000002.1"/>
</dbReference>
<accession>A0A939QE19</accession>
<dbReference type="EMBL" id="JAGFBF010000005">
    <property type="protein sequence ID" value="MBO2990422.1"/>
    <property type="molecule type" value="Genomic_DNA"/>
</dbReference>
<evidence type="ECO:0000256" key="1">
    <source>
        <dbReference type="ARBA" id="ARBA00022603"/>
    </source>
</evidence>
<organism evidence="4 5">
    <name type="scientific">Leucobacter tardus</name>
    <dbReference type="NCBI Taxonomy" id="501483"/>
    <lineage>
        <taxon>Bacteria</taxon>
        <taxon>Bacillati</taxon>
        <taxon>Actinomycetota</taxon>
        <taxon>Actinomycetes</taxon>
        <taxon>Micrococcales</taxon>
        <taxon>Microbacteriaceae</taxon>
        <taxon>Leucobacter</taxon>
    </lineage>
</organism>
<keyword evidence="5" id="KW-1185">Reference proteome</keyword>
<dbReference type="PANTHER" id="PTHR10509:SF85">
    <property type="entry name" value="O-METHYLTRANSFERASE RV1220C-RELATED"/>
    <property type="match status" value="1"/>
</dbReference>
<dbReference type="Proteomes" id="UP000668403">
    <property type="component" value="Unassembled WGS sequence"/>
</dbReference>
<evidence type="ECO:0000313" key="4">
    <source>
        <dbReference type="EMBL" id="MBO2990422.1"/>
    </source>
</evidence>
<dbReference type="PANTHER" id="PTHR10509">
    <property type="entry name" value="O-METHYLTRANSFERASE-RELATED"/>
    <property type="match status" value="1"/>
</dbReference>